<feature type="coiled-coil region" evidence="1">
    <location>
        <begin position="64"/>
        <end position="98"/>
    </location>
</feature>
<reference evidence="2" key="1">
    <citation type="submission" date="2021-09" db="EMBL/GenBank/DDBJ databases">
        <authorList>
            <consortium name="AG Swart"/>
            <person name="Singh M."/>
            <person name="Singh A."/>
            <person name="Seah K."/>
            <person name="Emmerich C."/>
        </authorList>
    </citation>
    <scope>NUCLEOTIDE SEQUENCE</scope>
    <source>
        <strain evidence="2">ATCC30299</strain>
    </source>
</reference>
<sequence>MYRFTDSQYTGSIRPSQYLSQDPIPVADTYHPSKLAQEYNYHDSIGSSNQFSLSLSQRDDPRQVEMLREEVNGLRKQLENLSIQNSRELLALNEKEDERLNQIYQEKDSQIQAEYRTISNIQRTLGEEADECSKIKQEILKVKLDHGETVAQLNAEIRNLIGEMEYLQKECIEPARGQIDMIRNEIENRKDEQNRESRNIQHNKGAELHELQYRIEKDNGVLNSLRIEVEEIQKQLSLKSIQSEENLGKLNDRLKREQNITTDQEGELKLLRGKKEKLRKEARDKAKEVGLIKYRVQNIEVENKELKEQLARLERLIYGRTKENLH</sequence>
<evidence type="ECO:0000256" key="1">
    <source>
        <dbReference type="SAM" id="Coils"/>
    </source>
</evidence>
<name>A0AAU9J913_9CILI</name>
<comment type="caution">
    <text evidence="2">The sequence shown here is derived from an EMBL/GenBank/DDBJ whole genome shotgun (WGS) entry which is preliminary data.</text>
</comment>
<evidence type="ECO:0000313" key="2">
    <source>
        <dbReference type="EMBL" id="CAG9320762.1"/>
    </source>
</evidence>
<keyword evidence="3" id="KW-1185">Reference proteome</keyword>
<dbReference type="Proteomes" id="UP001162131">
    <property type="component" value="Unassembled WGS sequence"/>
</dbReference>
<dbReference type="AlphaFoldDB" id="A0AAU9J913"/>
<accession>A0AAU9J913</accession>
<feature type="coiled-coil region" evidence="1">
    <location>
        <begin position="150"/>
        <end position="323"/>
    </location>
</feature>
<dbReference type="EMBL" id="CAJZBQ010000027">
    <property type="protein sequence ID" value="CAG9320762.1"/>
    <property type="molecule type" value="Genomic_DNA"/>
</dbReference>
<evidence type="ECO:0000313" key="3">
    <source>
        <dbReference type="Proteomes" id="UP001162131"/>
    </source>
</evidence>
<proteinExistence type="predicted"/>
<protein>
    <submittedName>
        <fullName evidence="2">Uncharacterized protein</fullName>
    </submittedName>
</protein>
<gene>
    <name evidence="2" type="ORF">BSTOLATCC_MIC27342</name>
</gene>
<keyword evidence="1" id="KW-0175">Coiled coil</keyword>
<organism evidence="2 3">
    <name type="scientific">Blepharisma stoltei</name>
    <dbReference type="NCBI Taxonomy" id="1481888"/>
    <lineage>
        <taxon>Eukaryota</taxon>
        <taxon>Sar</taxon>
        <taxon>Alveolata</taxon>
        <taxon>Ciliophora</taxon>
        <taxon>Postciliodesmatophora</taxon>
        <taxon>Heterotrichea</taxon>
        <taxon>Heterotrichida</taxon>
        <taxon>Blepharismidae</taxon>
        <taxon>Blepharisma</taxon>
    </lineage>
</organism>